<dbReference type="PANTHER" id="PTHR30265">
    <property type="entry name" value="RHO-INTERACTING TRANSCRIPTION TERMINATION FACTOR NUSG"/>
    <property type="match status" value="1"/>
</dbReference>
<dbReference type="GO" id="GO:0031564">
    <property type="term" value="P:transcription antitermination"/>
    <property type="evidence" value="ECO:0007669"/>
    <property type="project" value="UniProtKB-KW"/>
</dbReference>
<dbReference type="InterPro" id="IPR006645">
    <property type="entry name" value="NGN-like_dom"/>
</dbReference>
<dbReference type="SUPFAM" id="SSF50104">
    <property type="entry name" value="Translation proteins SH3-like domain"/>
    <property type="match status" value="1"/>
</dbReference>
<evidence type="ECO:0000256" key="2">
    <source>
        <dbReference type="ARBA" id="ARBA00023015"/>
    </source>
</evidence>
<dbReference type="SUPFAM" id="SSF82679">
    <property type="entry name" value="N-utilization substance G protein NusG, N-terminal domain"/>
    <property type="match status" value="1"/>
</dbReference>
<dbReference type="OrthoDB" id="9787731at2"/>
<dbReference type="PANTHER" id="PTHR30265:SF4">
    <property type="entry name" value="KOW MOTIF FAMILY PROTEIN, EXPRESSED"/>
    <property type="match status" value="1"/>
</dbReference>
<reference evidence="5 6" key="1">
    <citation type="journal article" date="2014" name="Antonie Van Leeuwenhoek">
        <title>Hyphomonas beringensis sp. nov. and Hyphomonas chukchiensis sp. nov., isolated from surface seawater of the Bering Sea and Chukchi Sea.</title>
        <authorList>
            <person name="Li C."/>
            <person name="Lai Q."/>
            <person name="Li G."/>
            <person name="Dong C."/>
            <person name="Wang J."/>
            <person name="Liao Y."/>
            <person name="Shao Z."/>
        </authorList>
    </citation>
    <scope>NUCLEOTIDE SEQUENCE [LARGE SCALE GENOMIC DNA]</scope>
    <source>
        <strain evidence="5 6">22II1-22F38</strain>
    </source>
</reference>
<dbReference type="eggNOG" id="COG0250">
    <property type="taxonomic scope" value="Bacteria"/>
</dbReference>
<gene>
    <name evidence="5" type="ORF">HY36_15500</name>
</gene>
<evidence type="ECO:0000256" key="1">
    <source>
        <dbReference type="ARBA" id="ARBA00022814"/>
    </source>
</evidence>
<evidence type="ECO:0000259" key="4">
    <source>
        <dbReference type="SMART" id="SM00738"/>
    </source>
</evidence>
<organism evidence="5 6">
    <name type="scientific">Hyphomonas atlantica</name>
    <dbReference type="NCBI Taxonomy" id="1280948"/>
    <lineage>
        <taxon>Bacteria</taxon>
        <taxon>Pseudomonadati</taxon>
        <taxon>Pseudomonadota</taxon>
        <taxon>Alphaproteobacteria</taxon>
        <taxon>Hyphomonadales</taxon>
        <taxon>Hyphomonadaceae</taxon>
        <taxon>Hyphomonas</taxon>
    </lineage>
</organism>
<keyword evidence="1" id="KW-0889">Transcription antitermination</keyword>
<dbReference type="STRING" id="1280948.HY36_15500"/>
<dbReference type="InterPro" id="IPR043425">
    <property type="entry name" value="NusG-like"/>
</dbReference>
<sequence length="188" mass="21083">MSTVSSCVVSDAAQVRHEVHCGEFRHWYVVQSKAGQEALANSHLSRQGYRSFLPTFEKNVRHARKVVRRKKPLFPGYLFVELNLEKDSWYPINSTIGVSRVLSFGGQLAQLPFGLVERMIELSDRQGAGSVQPEFTPGDRVRVLSGAFDNWIGDVVSLPDTDRVTLLVSMLSRKVPVTVRQSQLQKIG</sequence>
<feature type="domain" description="NusG-like N-terminal" evidence="4">
    <location>
        <begin position="24"/>
        <end position="123"/>
    </location>
</feature>
<dbReference type="CDD" id="cd06091">
    <property type="entry name" value="KOW_NusG"/>
    <property type="match status" value="1"/>
</dbReference>
<dbReference type="InterPro" id="IPR036735">
    <property type="entry name" value="NGN_dom_sf"/>
</dbReference>
<dbReference type="RefSeq" id="WP_051602568.1">
    <property type="nucleotide sequence ID" value="NZ_AWFH01000008.1"/>
</dbReference>
<evidence type="ECO:0000313" key="5">
    <source>
        <dbReference type="EMBL" id="KCZ62771.1"/>
    </source>
</evidence>
<evidence type="ECO:0000313" key="6">
    <source>
        <dbReference type="Proteomes" id="UP000024547"/>
    </source>
</evidence>
<accession>A0A059E522</accession>
<dbReference type="Gene3D" id="3.30.70.940">
    <property type="entry name" value="NusG, N-terminal domain"/>
    <property type="match status" value="1"/>
</dbReference>
<proteinExistence type="predicted"/>
<keyword evidence="3" id="KW-0804">Transcription</keyword>
<dbReference type="AlphaFoldDB" id="A0A059E522"/>
<dbReference type="InterPro" id="IPR008991">
    <property type="entry name" value="Translation_prot_SH3-like_sf"/>
</dbReference>
<dbReference type="EMBL" id="AWFH01000008">
    <property type="protein sequence ID" value="KCZ62771.1"/>
    <property type="molecule type" value="Genomic_DNA"/>
</dbReference>
<dbReference type="CDD" id="cd09892">
    <property type="entry name" value="NGN_SP_RfaH"/>
    <property type="match status" value="1"/>
</dbReference>
<dbReference type="PATRIC" id="fig|1280948.3.peg.1334"/>
<dbReference type="Pfam" id="PF02357">
    <property type="entry name" value="NusG"/>
    <property type="match status" value="1"/>
</dbReference>
<dbReference type="SMART" id="SM00738">
    <property type="entry name" value="NGN"/>
    <property type="match status" value="1"/>
</dbReference>
<keyword evidence="2" id="KW-0805">Transcription regulation</keyword>
<dbReference type="Proteomes" id="UP000024547">
    <property type="component" value="Unassembled WGS sequence"/>
</dbReference>
<keyword evidence="6" id="KW-1185">Reference proteome</keyword>
<dbReference type="GO" id="GO:0006354">
    <property type="term" value="P:DNA-templated transcription elongation"/>
    <property type="evidence" value="ECO:0007669"/>
    <property type="project" value="InterPro"/>
</dbReference>
<protein>
    <recommendedName>
        <fullName evidence="4">NusG-like N-terminal domain-containing protein</fullName>
    </recommendedName>
</protein>
<comment type="caution">
    <text evidence="5">The sequence shown here is derived from an EMBL/GenBank/DDBJ whole genome shotgun (WGS) entry which is preliminary data.</text>
</comment>
<name>A0A059E522_9PROT</name>
<evidence type="ECO:0000256" key="3">
    <source>
        <dbReference type="ARBA" id="ARBA00023163"/>
    </source>
</evidence>